<keyword evidence="2" id="KW-1185">Reference proteome</keyword>
<dbReference type="EMBL" id="CAJVQC010058838">
    <property type="protein sequence ID" value="CAG8799113.1"/>
    <property type="molecule type" value="Genomic_DNA"/>
</dbReference>
<sequence length="57" mass="6433">ITTISKQSSQSKTSHEDEDSLKLNSNIHDITDNNNSISTELEPQPKKARKGGYRFDK</sequence>
<dbReference type="Proteomes" id="UP000789920">
    <property type="component" value="Unassembled WGS sequence"/>
</dbReference>
<organism evidence="1 2">
    <name type="scientific">Racocetra persica</name>
    <dbReference type="NCBI Taxonomy" id="160502"/>
    <lineage>
        <taxon>Eukaryota</taxon>
        <taxon>Fungi</taxon>
        <taxon>Fungi incertae sedis</taxon>
        <taxon>Mucoromycota</taxon>
        <taxon>Glomeromycotina</taxon>
        <taxon>Glomeromycetes</taxon>
        <taxon>Diversisporales</taxon>
        <taxon>Gigasporaceae</taxon>
        <taxon>Racocetra</taxon>
    </lineage>
</organism>
<evidence type="ECO:0000313" key="2">
    <source>
        <dbReference type="Proteomes" id="UP000789920"/>
    </source>
</evidence>
<evidence type="ECO:0000313" key="1">
    <source>
        <dbReference type="EMBL" id="CAG8799113.1"/>
    </source>
</evidence>
<comment type="caution">
    <text evidence="1">The sequence shown here is derived from an EMBL/GenBank/DDBJ whole genome shotgun (WGS) entry which is preliminary data.</text>
</comment>
<accession>A0ACA9RKY7</accession>
<protein>
    <submittedName>
        <fullName evidence="1">32298_t:CDS:1</fullName>
    </submittedName>
</protein>
<name>A0ACA9RKY7_9GLOM</name>
<gene>
    <name evidence="1" type="ORF">RPERSI_LOCUS20652</name>
</gene>
<reference evidence="1" key="1">
    <citation type="submission" date="2021-06" db="EMBL/GenBank/DDBJ databases">
        <authorList>
            <person name="Kallberg Y."/>
            <person name="Tangrot J."/>
            <person name="Rosling A."/>
        </authorList>
    </citation>
    <scope>NUCLEOTIDE SEQUENCE</scope>
    <source>
        <strain evidence="1">MA461A</strain>
    </source>
</reference>
<proteinExistence type="predicted"/>
<feature type="non-terminal residue" evidence="1">
    <location>
        <position position="57"/>
    </location>
</feature>
<feature type="non-terminal residue" evidence="1">
    <location>
        <position position="1"/>
    </location>
</feature>